<protein>
    <recommendedName>
        <fullName evidence="3">Aminotransferase-like plant mobile domain-containing protein</fullName>
    </recommendedName>
</protein>
<comment type="caution">
    <text evidence="1">The sequence shown here is derived from an EMBL/GenBank/DDBJ whole genome shotgun (WGS) entry which is preliminary data.</text>
</comment>
<dbReference type="Proteomes" id="UP001454036">
    <property type="component" value="Unassembled WGS sequence"/>
</dbReference>
<accession>A0AAV3R1N2</accession>
<dbReference type="EMBL" id="BAABME010007152">
    <property type="protein sequence ID" value="GAA0170234.1"/>
    <property type="molecule type" value="Genomic_DNA"/>
</dbReference>
<name>A0AAV3R1N2_LITER</name>
<evidence type="ECO:0000313" key="2">
    <source>
        <dbReference type="Proteomes" id="UP001454036"/>
    </source>
</evidence>
<dbReference type="PANTHER" id="PTHR36607">
    <property type="entry name" value="1,2-DIHYDROXY-3-KETO-5-METHYLTHIOPENTENE DIOXYGENASE 4"/>
    <property type="match status" value="1"/>
</dbReference>
<dbReference type="PANTHER" id="PTHR36607:SF23">
    <property type="entry name" value="AMINOTRANSFERASE-LIKE PLANT MOBILE DOMAIN-CONTAINING PROTEIN"/>
    <property type="match status" value="1"/>
</dbReference>
<reference evidence="1 2" key="1">
    <citation type="submission" date="2024-01" db="EMBL/GenBank/DDBJ databases">
        <title>The complete chloroplast genome sequence of Lithospermum erythrorhizon: insights into the phylogenetic relationship among Boraginaceae species and the maternal lineages of purple gromwells.</title>
        <authorList>
            <person name="Okada T."/>
            <person name="Watanabe K."/>
        </authorList>
    </citation>
    <scope>NUCLEOTIDE SEQUENCE [LARGE SCALE GENOMIC DNA]</scope>
</reference>
<evidence type="ECO:0000313" key="1">
    <source>
        <dbReference type="EMBL" id="GAA0170234.1"/>
    </source>
</evidence>
<evidence type="ECO:0008006" key="3">
    <source>
        <dbReference type="Google" id="ProtNLM"/>
    </source>
</evidence>
<proteinExistence type="predicted"/>
<keyword evidence="2" id="KW-1185">Reference proteome</keyword>
<gene>
    <name evidence="1" type="ORF">LIER_24538</name>
</gene>
<sequence>MASFFTLHGDCGVSLRIDWSPYTSGSCYCLTSRGNLDLETPRSLRYLKDEVAAGWAAWDGPIKIPGTFGHTPCYWEWAEDVLSRCSSVLSMAHLEKKLGGLPIEGQIFDEVVPSAECLSRALPNKDRIPESCPFFLQAYHRLPLSSADDLVLITDWINSWSESPCRYVGPLLLVFEQLGVCVGIAKESYCVAFLSCWLCLFVFPLEPYGYIRGSVFKMASCMATRIVVSLAILVPANIYKGLSVVASSTSPSTSPCCFPAHYLFGWMGTYLHTHSGITLDGSRACDSVAEARGRLDKCHLGWTALKPRWPTSFVLSNHKPQSYEDITFFFSLRIRNEIRATVDVMAGLRLWRICTIVLVGQRVRFTAFKDSSPCIPGRGKGLLVHPSLVLKRKASSVNIWEDKDHKHTRGFLLKGSGSTHVASHEMSPRLPSDHPVEVSSSLSGGLCTEVVDTGESHAETDEVIPPSMEVALILQDGTGPGIASVGEYHTCMATEILDATVTSAAAPSSVQHIEYIFMDNLRVAWVELCSLVEGKSHEALLA</sequence>
<dbReference type="AlphaFoldDB" id="A0AAV3R1N2"/>
<organism evidence="1 2">
    <name type="scientific">Lithospermum erythrorhizon</name>
    <name type="common">Purple gromwell</name>
    <name type="synonym">Lithospermum officinale var. erythrorhizon</name>
    <dbReference type="NCBI Taxonomy" id="34254"/>
    <lineage>
        <taxon>Eukaryota</taxon>
        <taxon>Viridiplantae</taxon>
        <taxon>Streptophyta</taxon>
        <taxon>Embryophyta</taxon>
        <taxon>Tracheophyta</taxon>
        <taxon>Spermatophyta</taxon>
        <taxon>Magnoliopsida</taxon>
        <taxon>eudicotyledons</taxon>
        <taxon>Gunneridae</taxon>
        <taxon>Pentapetalae</taxon>
        <taxon>asterids</taxon>
        <taxon>lamiids</taxon>
        <taxon>Boraginales</taxon>
        <taxon>Boraginaceae</taxon>
        <taxon>Boraginoideae</taxon>
        <taxon>Lithospermeae</taxon>
        <taxon>Lithospermum</taxon>
    </lineage>
</organism>